<evidence type="ECO:0000313" key="1">
    <source>
        <dbReference type="EMBL" id="MEQ2456205.1"/>
    </source>
</evidence>
<evidence type="ECO:0000313" key="2">
    <source>
        <dbReference type="Proteomes" id="UP001440599"/>
    </source>
</evidence>
<name>A0ABV1EQD3_9FIRM</name>
<proteinExistence type="predicted"/>
<dbReference type="EMBL" id="JBBMFT010000003">
    <property type="protein sequence ID" value="MEQ2456205.1"/>
    <property type="molecule type" value="Genomic_DNA"/>
</dbReference>
<comment type="caution">
    <text evidence="1">The sequence shown here is derived from an EMBL/GenBank/DDBJ whole genome shotgun (WGS) entry which is preliminary data.</text>
</comment>
<sequence>MDPISSPSGTMPSTPAEEACFSVVVYGRARRREDLENTAAFLATDLNVSLEFVLPCLRKAASMPMIVYTGKSKADACSIARRIQDLGTPCYVVEGETPFGTRVPLDDGELPVGKLHSLFNLLRRLWN</sequence>
<gene>
    <name evidence="1" type="ORF">WMO45_06680</name>
</gene>
<protein>
    <submittedName>
        <fullName evidence="1">Uncharacterized protein</fullName>
    </submittedName>
</protein>
<accession>A0ABV1EQD3</accession>
<dbReference type="RefSeq" id="WP_349139794.1">
    <property type="nucleotide sequence ID" value="NZ_JBBMFT010000003.1"/>
</dbReference>
<organism evidence="1 2">
    <name type="scientific">Flavonifractor hominis</name>
    <dbReference type="NCBI Taxonomy" id="3133178"/>
    <lineage>
        <taxon>Bacteria</taxon>
        <taxon>Bacillati</taxon>
        <taxon>Bacillota</taxon>
        <taxon>Clostridia</taxon>
        <taxon>Eubacteriales</taxon>
        <taxon>Oscillospiraceae</taxon>
        <taxon>Flavonifractor</taxon>
    </lineage>
</organism>
<keyword evidence="2" id="KW-1185">Reference proteome</keyword>
<reference evidence="1 2" key="1">
    <citation type="submission" date="2024-03" db="EMBL/GenBank/DDBJ databases">
        <title>Human intestinal bacterial collection.</title>
        <authorList>
            <person name="Pauvert C."/>
            <person name="Hitch T.C.A."/>
            <person name="Clavel T."/>
        </authorList>
    </citation>
    <scope>NUCLEOTIDE SEQUENCE [LARGE SCALE GENOMIC DNA]</scope>
    <source>
        <strain evidence="1 2">CLA-AP-H34</strain>
    </source>
</reference>
<dbReference type="Proteomes" id="UP001440599">
    <property type="component" value="Unassembled WGS sequence"/>
</dbReference>